<dbReference type="Gene3D" id="3.40.50.300">
    <property type="entry name" value="P-loop containing nucleotide triphosphate hydrolases"/>
    <property type="match status" value="1"/>
</dbReference>
<name>A0A9W6T937_AMBMO</name>
<sequence length="117" mass="13316">MYKHDNENLKMKILLVGNKLDLLKKSDDDDDTNSGSPSFKECSFIDNVERFINENQDITRFFQTSAKLNIGLSDLFSHIIDDVDESLFMEEETVKTKKDLIDLRSVPGSMGNSSCQC</sequence>
<dbReference type="InterPro" id="IPR001806">
    <property type="entry name" value="Small_GTPase"/>
</dbReference>
<proteinExistence type="predicted"/>
<dbReference type="AlphaFoldDB" id="A0A9W6T937"/>
<reference evidence="1" key="1">
    <citation type="submission" date="2023-04" db="EMBL/GenBank/DDBJ databases">
        <title>Ambrosiozyma monospora NBRC 1965.</title>
        <authorList>
            <person name="Ichikawa N."/>
            <person name="Sato H."/>
            <person name="Tonouchi N."/>
        </authorList>
    </citation>
    <scope>NUCLEOTIDE SEQUENCE</scope>
    <source>
        <strain evidence="1">NBRC 1965</strain>
    </source>
</reference>
<evidence type="ECO:0000313" key="1">
    <source>
        <dbReference type="EMBL" id="GME81078.1"/>
    </source>
</evidence>
<dbReference type="GO" id="GO:0005525">
    <property type="term" value="F:GTP binding"/>
    <property type="evidence" value="ECO:0007669"/>
    <property type="project" value="InterPro"/>
</dbReference>
<comment type="caution">
    <text evidence="1">The sequence shown here is derived from an EMBL/GenBank/DDBJ whole genome shotgun (WGS) entry which is preliminary data.</text>
</comment>
<dbReference type="EMBL" id="BSXU01014571">
    <property type="protein sequence ID" value="GME81078.1"/>
    <property type="molecule type" value="Genomic_DNA"/>
</dbReference>
<organism evidence="1 2">
    <name type="scientific">Ambrosiozyma monospora</name>
    <name type="common">Yeast</name>
    <name type="synonym">Endomycopsis monosporus</name>
    <dbReference type="NCBI Taxonomy" id="43982"/>
    <lineage>
        <taxon>Eukaryota</taxon>
        <taxon>Fungi</taxon>
        <taxon>Dikarya</taxon>
        <taxon>Ascomycota</taxon>
        <taxon>Saccharomycotina</taxon>
        <taxon>Pichiomycetes</taxon>
        <taxon>Pichiales</taxon>
        <taxon>Pichiaceae</taxon>
        <taxon>Ambrosiozyma</taxon>
    </lineage>
</organism>
<protein>
    <submittedName>
        <fullName evidence="1">Unnamed protein product</fullName>
    </submittedName>
</protein>
<keyword evidence="2" id="KW-1185">Reference proteome</keyword>
<dbReference type="Proteomes" id="UP001165063">
    <property type="component" value="Unassembled WGS sequence"/>
</dbReference>
<gene>
    <name evidence="1" type="ORF">Amon01_000994700</name>
</gene>
<dbReference type="SUPFAM" id="SSF52540">
    <property type="entry name" value="P-loop containing nucleoside triphosphate hydrolases"/>
    <property type="match status" value="1"/>
</dbReference>
<dbReference type="Pfam" id="PF00071">
    <property type="entry name" value="Ras"/>
    <property type="match status" value="1"/>
</dbReference>
<dbReference type="GO" id="GO:0003924">
    <property type="term" value="F:GTPase activity"/>
    <property type="evidence" value="ECO:0007669"/>
    <property type="project" value="InterPro"/>
</dbReference>
<accession>A0A9W6T937</accession>
<dbReference type="PRINTS" id="PR00449">
    <property type="entry name" value="RASTRNSFRMNG"/>
</dbReference>
<evidence type="ECO:0000313" key="2">
    <source>
        <dbReference type="Proteomes" id="UP001165063"/>
    </source>
</evidence>
<dbReference type="InterPro" id="IPR027417">
    <property type="entry name" value="P-loop_NTPase"/>
</dbReference>